<evidence type="ECO:0000313" key="2">
    <source>
        <dbReference type="EMBL" id="MCX2745588.1"/>
    </source>
</evidence>
<keyword evidence="3" id="KW-1185">Reference proteome</keyword>
<dbReference type="CDD" id="cd00038">
    <property type="entry name" value="CAP_ED"/>
    <property type="match status" value="1"/>
</dbReference>
<dbReference type="Gene3D" id="2.60.120.10">
    <property type="entry name" value="Jelly Rolls"/>
    <property type="match status" value="1"/>
</dbReference>
<name>A0ABT3RW69_9BACT</name>
<dbReference type="InterPro" id="IPR014710">
    <property type="entry name" value="RmlC-like_jellyroll"/>
</dbReference>
<evidence type="ECO:0000313" key="3">
    <source>
        <dbReference type="Proteomes" id="UP001209885"/>
    </source>
</evidence>
<reference evidence="2 3" key="1">
    <citation type="submission" date="2022-11" db="EMBL/GenBank/DDBJ databases">
        <title>The characterization of three novel Bacteroidetes species and genomic analysis of their roles in tidal elemental geochemical cycles.</title>
        <authorList>
            <person name="Ma K."/>
        </authorList>
    </citation>
    <scope>NUCLEOTIDE SEQUENCE [LARGE SCALE GENOMIC DNA]</scope>
    <source>
        <strain evidence="2 3">M17</strain>
    </source>
</reference>
<dbReference type="RefSeq" id="WP_266058186.1">
    <property type="nucleotide sequence ID" value="NZ_JAPFQN010000010.1"/>
</dbReference>
<dbReference type="Pfam" id="PF00027">
    <property type="entry name" value="cNMP_binding"/>
    <property type="match status" value="1"/>
</dbReference>
<accession>A0ABT3RW69</accession>
<comment type="caution">
    <text evidence="2">The sequence shown here is derived from an EMBL/GenBank/DDBJ whole genome shotgun (WGS) entry which is preliminary data.</text>
</comment>
<dbReference type="SUPFAM" id="SSF51206">
    <property type="entry name" value="cAMP-binding domain-like"/>
    <property type="match status" value="1"/>
</dbReference>
<feature type="domain" description="Cyclic nucleotide-binding" evidence="1">
    <location>
        <begin position="29"/>
        <end position="113"/>
    </location>
</feature>
<sequence length="186" mass="22176">MKDFLNKIHPIDQDILDKYISHWTEFDVSKKTIMTAPGETERFMYFVLEGVQKSYYLNKNKQHIIAFTYPPSFSGIPESFLTQTPSKYYLETITDSSFLRISFEKHQQLMDDHREIETLFRKAAEYFLIGMVQRHYELMAFDISERFKSFAKRSPHLFSLIPHRDIASYLRIDSTNFSKLYNTIKI</sequence>
<gene>
    <name evidence="2" type="ORF">OO013_17030</name>
</gene>
<protein>
    <submittedName>
        <fullName evidence="2">Cyclic nucleotide-binding domain-containing protein</fullName>
    </submittedName>
</protein>
<dbReference type="InterPro" id="IPR000595">
    <property type="entry name" value="cNMP-bd_dom"/>
</dbReference>
<dbReference type="InterPro" id="IPR018490">
    <property type="entry name" value="cNMP-bd_dom_sf"/>
</dbReference>
<proteinExistence type="predicted"/>
<dbReference type="Proteomes" id="UP001209885">
    <property type="component" value="Unassembled WGS sequence"/>
</dbReference>
<evidence type="ECO:0000259" key="1">
    <source>
        <dbReference type="Pfam" id="PF00027"/>
    </source>
</evidence>
<dbReference type="EMBL" id="JAPFQN010000010">
    <property type="protein sequence ID" value="MCX2745588.1"/>
    <property type="molecule type" value="Genomic_DNA"/>
</dbReference>
<organism evidence="2 3">
    <name type="scientific">Mangrovivirga halotolerans</name>
    <dbReference type="NCBI Taxonomy" id="2993936"/>
    <lineage>
        <taxon>Bacteria</taxon>
        <taxon>Pseudomonadati</taxon>
        <taxon>Bacteroidota</taxon>
        <taxon>Cytophagia</taxon>
        <taxon>Cytophagales</taxon>
        <taxon>Mangrovivirgaceae</taxon>
        <taxon>Mangrovivirga</taxon>
    </lineage>
</organism>